<dbReference type="Pfam" id="PF14821">
    <property type="entry name" value="Thr_synth_N"/>
    <property type="match status" value="1"/>
</dbReference>
<dbReference type="InterPro" id="IPR029144">
    <property type="entry name" value="Thr_synth_N"/>
</dbReference>
<evidence type="ECO:0000256" key="11">
    <source>
        <dbReference type="NCBIfam" id="TIGR00260"/>
    </source>
</evidence>
<keyword evidence="7" id="KW-0791">Threonine biosynthesis</keyword>
<evidence type="ECO:0000259" key="13">
    <source>
        <dbReference type="Pfam" id="PF14821"/>
    </source>
</evidence>
<evidence type="ECO:0000256" key="8">
    <source>
        <dbReference type="ARBA" id="ARBA00022898"/>
    </source>
</evidence>
<dbReference type="Pfam" id="PF00291">
    <property type="entry name" value="PALP"/>
    <property type="match status" value="1"/>
</dbReference>
<dbReference type="CDD" id="cd01560">
    <property type="entry name" value="Thr-synth_2"/>
    <property type="match status" value="1"/>
</dbReference>
<comment type="caution">
    <text evidence="14">The sequence shown here is derived from an EMBL/GenBank/DDBJ whole genome shotgun (WGS) entry which is preliminary data.</text>
</comment>
<dbReference type="Gene3D" id="3.90.1380.10">
    <property type="entry name" value="Threonine synthase, N-terminal domain"/>
    <property type="match status" value="1"/>
</dbReference>
<dbReference type="InterPro" id="IPR004450">
    <property type="entry name" value="Thr_synthase-like"/>
</dbReference>
<name>A0ABQ0C4U3_9PROT</name>
<accession>A0ABQ0C4U3</accession>
<evidence type="ECO:0000256" key="2">
    <source>
        <dbReference type="ARBA" id="ARBA00004979"/>
    </source>
</evidence>
<evidence type="ECO:0000256" key="6">
    <source>
        <dbReference type="ARBA" id="ARBA00022605"/>
    </source>
</evidence>
<gene>
    <name evidence="14" type="primary">thrC</name>
    <name evidence="14" type="ORF">SIID45300_00208</name>
</gene>
<dbReference type="InterPro" id="IPR000634">
    <property type="entry name" value="Ser/Thr_deHydtase_PyrdxlP-BS"/>
</dbReference>
<dbReference type="InterPro" id="IPR037158">
    <property type="entry name" value="Thr_synth_N_sf"/>
</dbReference>
<dbReference type="Pfam" id="PF24857">
    <property type="entry name" value="THR4_C"/>
    <property type="match status" value="1"/>
</dbReference>
<keyword evidence="8" id="KW-0663">Pyridoxal phosphate</keyword>
<evidence type="ECO:0000256" key="3">
    <source>
        <dbReference type="ARBA" id="ARBA00005517"/>
    </source>
</evidence>
<proteinExistence type="inferred from homology"/>
<protein>
    <recommendedName>
        <fullName evidence="5 11">Threonine synthase</fullName>
        <ecNumber evidence="4 11">4.2.3.1</ecNumber>
    </recommendedName>
</protein>
<sequence length="460" mass="50601">MRYISTRGGVAPISFSQAVMMGLATDGGLLLPERIPTVSAEQLRAWAGLSFQQLAIQVITPFLTPGEAVSDRLPELVERSFATFSHPDITPVTRAGDHWILELFHGPTLAFKDVALQFLGNLFEMLLKAEGGRLNILGATSGDTGSAAIHGVRGREGIHVFILHPHNRVSPIQERQMTSVLDANVHNIAIRGSFDDGQTIVKTLFNDLAFKDAYRLGAVNSINWARILAQIVYFFYAWGRVTGGDPHQKVLFSVPTGNFGDIFAGYMALRMGLPVERLILATNRNDILVRFMESGEYRTGEVNPTISPSMDIQISSNFERYLYYLLDEDPAAVRGEMERLRVEGVFAVSEARRRQAGEIFSARRVGEEETLARIQATWERHGVLLDPHTAVGVEAAGNEPGAICLATAHAAKFAEAVHRAVGFDPPVPPPLEGLLERPTRCRILDPDPEAVRAFIREVLG</sequence>
<evidence type="ECO:0000256" key="5">
    <source>
        <dbReference type="ARBA" id="ARBA00018679"/>
    </source>
</evidence>
<dbReference type="PANTHER" id="PTHR42690:SF1">
    <property type="entry name" value="THREONINE SYNTHASE-LIKE 2"/>
    <property type="match status" value="1"/>
</dbReference>
<dbReference type="NCBIfam" id="TIGR00260">
    <property type="entry name" value="thrC"/>
    <property type="match status" value="1"/>
</dbReference>
<dbReference type="GO" id="GO:0004795">
    <property type="term" value="F:threonine synthase activity"/>
    <property type="evidence" value="ECO:0007669"/>
    <property type="project" value="UniProtKB-EC"/>
</dbReference>
<dbReference type="EMBL" id="BAAFGK010000001">
    <property type="protein sequence ID" value="GAB0055909.1"/>
    <property type="molecule type" value="Genomic_DNA"/>
</dbReference>
<dbReference type="InterPro" id="IPR001926">
    <property type="entry name" value="TrpB-like_PALP"/>
</dbReference>
<organism evidence="14 15">
    <name type="scientific">Candidatus Magnetaquiglobus chichijimensis</name>
    <dbReference type="NCBI Taxonomy" id="3141448"/>
    <lineage>
        <taxon>Bacteria</taxon>
        <taxon>Pseudomonadati</taxon>
        <taxon>Pseudomonadota</taxon>
        <taxon>Magnetococcia</taxon>
        <taxon>Magnetococcales</taxon>
        <taxon>Candidatus Magnetaquicoccaceae</taxon>
        <taxon>Candidatus Magnetaquiglobus</taxon>
    </lineage>
</organism>
<evidence type="ECO:0000256" key="1">
    <source>
        <dbReference type="ARBA" id="ARBA00001933"/>
    </source>
</evidence>
<comment type="pathway">
    <text evidence="2">Amino-acid biosynthesis; L-threonine biosynthesis; L-threonine from L-aspartate: step 5/5.</text>
</comment>
<keyword evidence="6" id="KW-0028">Amino-acid biosynthesis</keyword>
<dbReference type="Proteomes" id="UP001628193">
    <property type="component" value="Unassembled WGS sequence"/>
</dbReference>
<evidence type="ECO:0000256" key="9">
    <source>
        <dbReference type="ARBA" id="ARBA00023239"/>
    </source>
</evidence>
<evidence type="ECO:0000259" key="12">
    <source>
        <dbReference type="Pfam" id="PF00291"/>
    </source>
</evidence>
<keyword evidence="15" id="KW-1185">Reference proteome</keyword>
<keyword evidence="9 14" id="KW-0456">Lyase</keyword>
<evidence type="ECO:0000256" key="7">
    <source>
        <dbReference type="ARBA" id="ARBA00022697"/>
    </source>
</evidence>
<dbReference type="RefSeq" id="WP_420903622.1">
    <property type="nucleotide sequence ID" value="NZ_BAAFGK010000001.1"/>
</dbReference>
<dbReference type="InterPro" id="IPR051166">
    <property type="entry name" value="Threonine_Synthase"/>
</dbReference>
<evidence type="ECO:0000256" key="4">
    <source>
        <dbReference type="ARBA" id="ARBA00013028"/>
    </source>
</evidence>
<comment type="catalytic activity">
    <reaction evidence="10">
        <text>O-phospho-L-homoserine + H2O = L-threonine + phosphate</text>
        <dbReference type="Rhea" id="RHEA:10840"/>
        <dbReference type="ChEBI" id="CHEBI:15377"/>
        <dbReference type="ChEBI" id="CHEBI:43474"/>
        <dbReference type="ChEBI" id="CHEBI:57590"/>
        <dbReference type="ChEBI" id="CHEBI:57926"/>
        <dbReference type="EC" id="4.2.3.1"/>
    </reaction>
</comment>
<dbReference type="SUPFAM" id="SSF53686">
    <property type="entry name" value="Tryptophan synthase beta subunit-like PLP-dependent enzymes"/>
    <property type="match status" value="1"/>
</dbReference>
<feature type="domain" description="Tryptophan synthase beta chain-like PALP" evidence="12">
    <location>
        <begin position="101"/>
        <end position="318"/>
    </location>
</feature>
<dbReference type="PROSITE" id="PS00165">
    <property type="entry name" value="DEHYDRATASE_SER_THR"/>
    <property type="match status" value="1"/>
</dbReference>
<dbReference type="Gene3D" id="3.40.50.1100">
    <property type="match status" value="2"/>
</dbReference>
<reference evidence="14 15" key="1">
    <citation type="submission" date="2024-09" db="EMBL/GenBank/DDBJ databases">
        <title>Draft genome sequence of Candidatus Magnetaquicoccaceae bacterium FCR-1.</title>
        <authorList>
            <person name="Shimoshige H."/>
            <person name="Shimamura S."/>
            <person name="Taoka A."/>
            <person name="Kobayashi H."/>
            <person name="Maekawa T."/>
        </authorList>
    </citation>
    <scope>NUCLEOTIDE SEQUENCE [LARGE SCALE GENOMIC DNA]</scope>
    <source>
        <strain evidence="14 15">FCR-1</strain>
    </source>
</reference>
<dbReference type="EC" id="4.2.3.1" evidence="4 11"/>
<dbReference type="PANTHER" id="PTHR42690">
    <property type="entry name" value="THREONINE SYNTHASE FAMILY MEMBER"/>
    <property type="match status" value="1"/>
</dbReference>
<comment type="similarity">
    <text evidence="3">Belongs to the threonine synthase family.</text>
</comment>
<dbReference type="InterPro" id="IPR036052">
    <property type="entry name" value="TrpB-like_PALP_sf"/>
</dbReference>
<evidence type="ECO:0000313" key="15">
    <source>
        <dbReference type="Proteomes" id="UP001628193"/>
    </source>
</evidence>
<evidence type="ECO:0000256" key="10">
    <source>
        <dbReference type="ARBA" id="ARBA00049144"/>
    </source>
</evidence>
<evidence type="ECO:0000313" key="14">
    <source>
        <dbReference type="EMBL" id="GAB0055909.1"/>
    </source>
</evidence>
<feature type="domain" description="Threonine synthase N-terminal" evidence="13">
    <location>
        <begin position="2"/>
        <end position="81"/>
    </location>
</feature>
<comment type="cofactor">
    <cofactor evidence="1">
        <name>pyridoxal 5'-phosphate</name>
        <dbReference type="ChEBI" id="CHEBI:597326"/>
    </cofactor>
</comment>